<dbReference type="RefSeq" id="WP_189688741.1">
    <property type="nucleotide sequence ID" value="NZ_BMYK01000014.1"/>
</dbReference>
<keyword evidence="2" id="KW-1185">Reference proteome</keyword>
<dbReference type="Proteomes" id="UP000626210">
    <property type="component" value="Unassembled WGS sequence"/>
</dbReference>
<dbReference type="SUPFAM" id="SSF51735">
    <property type="entry name" value="NAD(P)-binding Rossmann-fold domains"/>
    <property type="match status" value="1"/>
</dbReference>
<organism evidence="1 2">
    <name type="scientific">Pseudorhodoferax aquiterrae</name>
    <dbReference type="NCBI Taxonomy" id="747304"/>
    <lineage>
        <taxon>Bacteria</taxon>
        <taxon>Pseudomonadati</taxon>
        <taxon>Pseudomonadota</taxon>
        <taxon>Betaproteobacteria</taxon>
        <taxon>Burkholderiales</taxon>
        <taxon>Comamonadaceae</taxon>
    </lineage>
</organism>
<dbReference type="EMBL" id="BMYK01000014">
    <property type="protein sequence ID" value="GHC91660.1"/>
    <property type="molecule type" value="Genomic_DNA"/>
</dbReference>
<name>A0ABQ3G6J2_9BURK</name>
<gene>
    <name evidence="1" type="ORF">GCM10007320_40880</name>
</gene>
<dbReference type="Gene3D" id="3.40.50.720">
    <property type="entry name" value="NAD(P)-binding Rossmann-like Domain"/>
    <property type="match status" value="1"/>
</dbReference>
<comment type="caution">
    <text evidence="1">The sequence shown here is derived from an EMBL/GenBank/DDBJ whole genome shotgun (WGS) entry which is preliminary data.</text>
</comment>
<dbReference type="Pfam" id="PF13561">
    <property type="entry name" value="adh_short_C2"/>
    <property type="match status" value="1"/>
</dbReference>
<evidence type="ECO:0000313" key="1">
    <source>
        <dbReference type="EMBL" id="GHC91660.1"/>
    </source>
</evidence>
<dbReference type="PANTHER" id="PTHR44147:SF2">
    <property type="entry name" value="DEHYDROGENASE_REDUCTASE SDR FAMILY MEMBER 1"/>
    <property type="match status" value="1"/>
</dbReference>
<dbReference type="InterPro" id="IPR002347">
    <property type="entry name" value="SDR_fam"/>
</dbReference>
<reference evidence="2" key="1">
    <citation type="journal article" date="2019" name="Int. J. Syst. Evol. Microbiol.">
        <title>The Global Catalogue of Microorganisms (GCM) 10K type strain sequencing project: providing services to taxonomists for standard genome sequencing and annotation.</title>
        <authorList>
            <consortium name="The Broad Institute Genomics Platform"/>
            <consortium name="The Broad Institute Genome Sequencing Center for Infectious Disease"/>
            <person name="Wu L."/>
            <person name="Ma J."/>
        </authorList>
    </citation>
    <scope>NUCLEOTIDE SEQUENCE [LARGE SCALE GENOMIC DNA]</scope>
    <source>
        <strain evidence="2">KCTC 23314</strain>
    </source>
</reference>
<dbReference type="InterPro" id="IPR036291">
    <property type="entry name" value="NAD(P)-bd_dom_sf"/>
</dbReference>
<accession>A0ABQ3G6J2</accession>
<protein>
    <submittedName>
        <fullName evidence="1">Oxidoreductase</fullName>
    </submittedName>
</protein>
<dbReference type="PANTHER" id="PTHR44147">
    <property type="entry name" value="DEHYDROGENASE/REDUCTASE SDR FAMILY MEMBER 1"/>
    <property type="match status" value="1"/>
</dbReference>
<dbReference type="PRINTS" id="PR00081">
    <property type="entry name" value="GDHRDH"/>
</dbReference>
<sequence>MPQDLTPAPLAGCIAVVTGASRGAGRGIALELGAAGATVVVTGRSTRGQAASGYDSILALSGQTRLPGDIDSTAEAVTAAGGRGIAIACDHGDEAQVQALFERVLREHGRIDLLVNNAWGGHQSFDGVFDAPFWQHPLAHWDSMLQHGVRHHLLASRQAAPAMVAQRRGLIVTTTFHDRGHYLRGNLYYDLAKAAMTRLAFGMAEELRPHGVASIAVSPGWMRTEFVLQGHRTDEDHWTERPELARTESPRYLGRAVAALAADPQVLDWSGQVLLVAELAQRYGFTDVDGRQPPAFTLDAPPAGR</sequence>
<proteinExistence type="predicted"/>
<evidence type="ECO:0000313" key="2">
    <source>
        <dbReference type="Proteomes" id="UP000626210"/>
    </source>
</evidence>